<organism evidence="1 2">
    <name type="scientific">Ruminococcus flavefaciens</name>
    <dbReference type="NCBI Taxonomy" id="1265"/>
    <lineage>
        <taxon>Bacteria</taxon>
        <taxon>Bacillati</taxon>
        <taxon>Bacillota</taxon>
        <taxon>Clostridia</taxon>
        <taxon>Eubacteriales</taxon>
        <taxon>Oscillospiraceae</taxon>
        <taxon>Ruminococcus</taxon>
    </lineage>
</organism>
<accession>A0A1K1MJM4</accession>
<evidence type="ECO:0000313" key="1">
    <source>
        <dbReference type="EMBL" id="SFW23344.1"/>
    </source>
</evidence>
<dbReference type="AlphaFoldDB" id="A0A1K1MJM4"/>
<evidence type="ECO:0000313" key="2">
    <source>
        <dbReference type="Proteomes" id="UP000183461"/>
    </source>
</evidence>
<dbReference type="Proteomes" id="UP000183461">
    <property type="component" value="Unassembled WGS sequence"/>
</dbReference>
<reference evidence="1 2" key="1">
    <citation type="submission" date="2016-11" db="EMBL/GenBank/DDBJ databases">
        <authorList>
            <person name="Jaros S."/>
            <person name="Januszkiewicz K."/>
            <person name="Wedrychowicz H."/>
        </authorList>
    </citation>
    <scope>NUCLEOTIDE SEQUENCE [LARGE SCALE GENOMIC DNA]</scope>
    <source>
        <strain evidence="1 2">YL228</strain>
    </source>
</reference>
<dbReference type="EMBL" id="FPIP01000002">
    <property type="protein sequence ID" value="SFW23344.1"/>
    <property type="molecule type" value="Genomic_DNA"/>
</dbReference>
<proteinExistence type="predicted"/>
<name>A0A1K1MJM4_RUMFL</name>
<sequence length="174" mass="19960">MGLFSKLLGENSELGGLIKDVANAIKQESVNLHENEETKTETTYGNDNAEVIETDRKTGPSGFSWGPVMPLDENQYNFNGTYKEYFDHVFRSDFPNYHIESVDVNGGRTTVFTFWNGDKKALVVELLSRKSSVYKLRADCKAEGIPYLRFYYDYDGWWNTREYVKHRASNALGL</sequence>
<gene>
    <name evidence="1" type="ORF">SAMN02910280_1271</name>
</gene>
<dbReference type="RefSeq" id="WP_072299627.1">
    <property type="nucleotide sequence ID" value="NZ_FPIP01000002.1"/>
</dbReference>
<protein>
    <submittedName>
        <fullName evidence="1">Uncharacterized protein</fullName>
    </submittedName>
</protein>